<dbReference type="RefSeq" id="WP_188185126.1">
    <property type="nucleotide sequence ID" value="NZ_JACVQF010000233.1"/>
</dbReference>
<accession>A0A926L7W8</accession>
<evidence type="ECO:0000313" key="2">
    <source>
        <dbReference type="EMBL" id="MBD0424213.1"/>
    </source>
</evidence>
<gene>
    <name evidence="2" type="ORF">H0H10_34475</name>
</gene>
<evidence type="ECO:0000259" key="1">
    <source>
        <dbReference type="Pfam" id="PF16289"/>
    </source>
</evidence>
<dbReference type="EMBL" id="JACVQF010000233">
    <property type="protein sequence ID" value="MBD0424213.1"/>
    <property type="molecule type" value="Genomic_DNA"/>
</dbReference>
<comment type="caution">
    <text evidence="2">The sequence shown here is derived from an EMBL/GenBank/DDBJ whole genome shotgun (WGS) entry which is preliminary data.</text>
</comment>
<evidence type="ECO:0000313" key="3">
    <source>
        <dbReference type="Proteomes" id="UP000621210"/>
    </source>
</evidence>
<reference evidence="2" key="2">
    <citation type="submission" date="2020-09" db="EMBL/GenBank/DDBJ databases">
        <authorList>
            <person name="Luo X."/>
        </authorList>
    </citation>
    <scope>NUCLEOTIDE SEQUENCE</scope>
    <source>
        <strain evidence="2">TRM S81-3</strain>
    </source>
</reference>
<feature type="domain" description="DUF4935" evidence="1">
    <location>
        <begin position="2"/>
        <end position="161"/>
    </location>
</feature>
<protein>
    <submittedName>
        <fullName evidence="2">DUF4935 domain-containing protein</fullName>
    </submittedName>
</protein>
<dbReference type="InterPro" id="IPR032557">
    <property type="entry name" value="DUF4935"/>
</dbReference>
<name>A0A926L7W8_9ACTN</name>
<reference evidence="2" key="1">
    <citation type="submission" date="2020-09" db="EMBL/GenBank/DDBJ databases">
        <title>Streptomyces grisecoloratus sp. nov., isolated from cotton soil.</title>
        <authorList>
            <person name="Xing L."/>
        </authorList>
    </citation>
    <scope>NUCLEOTIDE SEQUENCE</scope>
    <source>
        <strain evidence="2">TRM S81-3</strain>
    </source>
</reference>
<dbReference type="Pfam" id="PF16289">
    <property type="entry name" value="PIN_12"/>
    <property type="match status" value="1"/>
</dbReference>
<keyword evidence="3" id="KW-1185">Reference proteome</keyword>
<dbReference type="Proteomes" id="UP000621210">
    <property type="component" value="Unassembled WGS sequence"/>
</dbReference>
<proteinExistence type="predicted"/>
<sequence>MIFLDTCIVRSLGLKDSSADLLRALRAVGERVGIPWMVAEELVAQRVISYRDAHDSAVAALREVERHTPWDTSNQLEDPDVERIRKYWTKMYGTLAEILPSSPAAMREALFREANVLPPCKKAGKNKTGSRDAVIWLSAVEYAREHPDETVYFISENHRDFTHGSAYPSPMDTDVSDLGDRFEHLTTLAEVVQRFTNPAKADRALSQEILSSAASIHAITAAAKKLIAGTEPILCATSVSEVGQEVTISAARSFSPLRSTLHTVTNVHAYRIGDHEWYTADAVWHMAGLAFLDDAEVSAAGVSWNTSLLFAPNAEDSRVTVLRHDPPQPLSAAEFKAIDVEATVVERLAPAVTQFAELLNHLVPASRGIPRAYEGALKRQARQEAIQRRLASHFDHPGHDA</sequence>
<organism evidence="2 3">
    <name type="scientific">Streptomyces griseicoloratus</name>
    <dbReference type="NCBI Taxonomy" id="2752516"/>
    <lineage>
        <taxon>Bacteria</taxon>
        <taxon>Bacillati</taxon>
        <taxon>Actinomycetota</taxon>
        <taxon>Actinomycetes</taxon>
        <taxon>Kitasatosporales</taxon>
        <taxon>Streptomycetaceae</taxon>
        <taxon>Streptomyces</taxon>
    </lineage>
</organism>
<dbReference type="AlphaFoldDB" id="A0A926L7W8"/>